<dbReference type="Pfam" id="PF06294">
    <property type="entry name" value="CH_2"/>
    <property type="match status" value="1"/>
</dbReference>
<dbReference type="EMBL" id="JNBR01000005">
    <property type="protein sequence ID" value="OQS01551.1"/>
    <property type="molecule type" value="Genomic_DNA"/>
</dbReference>
<name>A0A1V9ZUB0_ACHHY</name>
<gene>
    <name evidence="3" type="ORF">ACHHYP_00619</name>
</gene>
<dbReference type="OrthoDB" id="62528at2759"/>
<evidence type="ECO:0000313" key="4">
    <source>
        <dbReference type="Proteomes" id="UP000243579"/>
    </source>
</evidence>
<dbReference type="InterPro" id="IPR027417">
    <property type="entry name" value="P-loop_NTPase"/>
</dbReference>
<dbReference type="InterPro" id="IPR010441">
    <property type="entry name" value="CH_2"/>
</dbReference>
<evidence type="ECO:0000259" key="2">
    <source>
        <dbReference type="Pfam" id="PF06294"/>
    </source>
</evidence>
<keyword evidence="4" id="KW-1185">Reference proteome</keyword>
<dbReference type="Gene3D" id="3.40.50.300">
    <property type="entry name" value="P-loop containing nucleotide triphosphate hydrolases"/>
    <property type="match status" value="1"/>
</dbReference>
<dbReference type="InterPro" id="IPR052634">
    <property type="entry name" value="Sperm_flagellar-bone_growth"/>
</dbReference>
<feature type="region of interest" description="Disordered" evidence="1">
    <location>
        <begin position="88"/>
        <end position="127"/>
    </location>
</feature>
<dbReference type="InterPro" id="IPR036872">
    <property type="entry name" value="CH_dom_sf"/>
</dbReference>
<evidence type="ECO:0000256" key="1">
    <source>
        <dbReference type="SAM" id="MobiDB-lite"/>
    </source>
</evidence>
<feature type="compositionally biased region" description="Basic and acidic residues" evidence="1">
    <location>
        <begin position="88"/>
        <end position="103"/>
    </location>
</feature>
<proteinExistence type="predicted"/>
<sequence length="1414" mass="156710">MSALLLAWLESSVSLPRTIKFLEKDLSNGFLLGQVLGQLDMEADASAYVDSDDVPAILRNFERLAASLRAVDIRISVDLARSIMMEKKDHVDRKQQSRPKHLEPATASLRPPPGNSHRHMTEADPTDPSARFVEDLINSIDPSDWNNHNRVDMAIHLRKFTEFMWSSSDATANYFASEKERRLQAAQQSRDDELAHTHEKQGFMREWTDLGREKWAANQQHKRAREAEQLQFELSLRERRRVIVAHQNDAAAMDLHDGVSSFDKNFKRLGISSGDEDGVARLMPAKGTGLEHLVELERRVEGCHFRPSSNIQMMKELRDRRKMHLNAQRERASRRRKMLVDQTRNTIEISRKQEESALLHRLVVVGKRRRETLRKLWEHGHNHDKAKLEASGALVSQTTAFAATLEMAVALSLDELRAKAMAPAAVTKRLEVLRVAQEEARAHAEHKAQGHAALCSDVLASLLTFVHAIVAFRAEQHRPMPAPLYRSLKEKFVSGALVGKPLDTTATQASFSAIELQLLTRDYVQGRGVFATPDLPVLDSSATTAIETTLSRLATVSPSVLLQTPWPPLERNPHPLLICWYTKDSTSTLAATLGGATGLQVWTVDMCVERCVKLSERGKPVAGDKPTPLEADMAALGAKVAQAKAKGGVVADAVVTDMVCKTIVHLFSSNHGNPAFLGGLLVNFPRTKDEAKSFETEMVKRFVELSEADAAARVARLAAAWEDKPPDDATPLRSGVDWAIFVDCSVEKLEAAITVQDPTKRDAAIRDLHSRCETWQATTAGLRALWKPFGCAYSVNTDATTPDAIHETLHALLRLPAACNHELAVADADAFERALAATKQLRRDIMPREELLVTRDLCGEHPLPMATVAELNQELNHRDPEQLDLDRHAALRCLYDGLQRFSHSVVRIRQKLLELLDAGPVPQAQINEVLQKLHTCSTPQETSQLLMALEVRLGDTVDALRGAANAFLQAPESWTYSVEEYQDELGHWAQGLLRLEIRQYRRRQAQLDAYFEAVDPMASGQLLSDDVIATSTALQTVPPTSRFSEVFADLLADVLGTTGTTGTTEPFTAPNVRQVVQSAELARFLQRVVAIGRYVDTVVARLDGLRESEGASLDGLILQFVKQEFRFISDVVAAVRRSTANKGHCPVKWPRLQSLLTPLDAHGIRIEHHVHFLSPAMLIQLVQSLQSASNYAPTLSIAAFTTAMVEAATEGRFPAVWASFTNVVNAALAFSVHGDVDWRRFVLSALCAQMLPLPHVHDLDAIRRHLQAPLAADAVVDRNAFAGAPLWTSQSDIVDVLCHLFANAAGDVVVLNALLHACVATYPMNIIRPCHVGLPPFPRGIAKAYRLLLNWGDDGWTMHKMQVLWGFTGLPPPDVAPETIANVENFLEFCTAHASAVVNKFMFLNVYDYLAEAL</sequence>
<protein>
    <recommendedName>
        <fullName evidence="2">CH-like domain-containing protein</fullName>
    </recommendedName>
</protein>
<comment type="caution">
    <text evidence="3">The sequence shown here is derived from an EMBL/GenBank/DDBJ whole genome shotgun (WGS) entry which is preliminary data.</text>
</comment>
<accession>A0A1V9ZUB0</accession>
<dbReference type="Gene3D" id="1.10.418.10">
    <property type="entry name" value="Calponin-like domain"/>
    <property type="match status" value="1"/>
</dbReference>
<evidence type="ECO:0000313" key="3">
    <source>
        <dbReference type="EMBL" id="OQS01551.1"/>
    </source>
</evidence>
<feature type="domain" description="CH-like" evidence="2">
    <location>
        <begin position="5"/>
        <end position="92"/>
    </location>
</feature>
<reference evidence="3 4" key="1">
    <citation type="journal article" date="2014" name="Genome Biol. Evol.">
        <title>The secreted proteins of Achlya hypogyna and Thraustotheca clavata identify the ancestral oomycete secretome and reveal gene acquisitions by horizontal gene transfer.</title>
        <authorList>
            <person name="Misner I."/>
            <person name="Blouin N."/>
            <person name="Leonard G."/>
            <person name="Richards T.A."/>
            <person name="Lane C.E."/>
        </authorList>
    </citation>
    <scope>NUCLEOTIDE SEQUENCE [LARGE SCALE GENOMIC DNA]</scope>
    <source>
        <strain evidence="3 4">ATCC 48635</strain>
    </source>
</reference>
<dbReference type="PANTHER" id="PTHR14919">
    <property type="entry name" value="KPL2-RELATED"/>
    <property type="match status" value="1"/>
</dbReference>
<organism evidence="3 4">
    <name type="scientific">Achlya hypogyna</name>
    <name type="common">Oomycete</name>
    <name type="synonym">Protoachlya hypogyna</name>
    <dbReference type="NCBI Taxonomy" id="1202772"/>
    <lineage>
        <taxon>Eukaryota</taxon>
        <taxon>Sar</taxon>
        <taxon>Stramenopiles</taxon>
        <taxon>Oomycota</taxon>
        <taxon>Saprolegniomycetes</taxon>
        <taxon>Saprolegniales</taxon>
        <taxon>Achlyaceae</taxon>
        <taxon>Achlya</taxon>
    </lineage>
</organism>
<dbReference type="Proteomes" id="UP000243579">
    <property type="component" value="Unassembled WGS sequence"/>
</dbReference>
<dbReference type="PANTHER" id="PTHR14919:SF0">
    <property type="entry name" value="SPERM FLAGELLAR PROTEIN 2"/>
    <property type="match status" value="1"/>
</dbReference>
<dbReference type="GO" id="GO:0005737">
    <property type="term" value="C:cytoplasm"/>
    <property type="evidence" value="ECO:0007669"/>
    <property type="project" value="UniProtKB-ARBA"/>
</dbReference>